<accession>R7QUY7</accession>
<protein>
    <recommendedName>
        <fullName evidence="4">Ig-like domain-containing protein</fullName>
    </recommendedName>
</protein>
<name>R7QUY7_CHOCR</name>
<keyword evidence="1" id="KW-0732">Signal</keyword>
<dbReference type="KEGG" id="ccp:CHC_T00007807001"/>
<feature type="chain" id="PRO_5004454877" description="Ig-like domain-containing protein" evidence="1">
    <location>
        <begin position="22"/>
        <end position="143"/>
    </location>
</feature>
<dbReference type="Gramene" id="CDF41296">
    <property type="protein sequence ID" value="CDF41296"/>
    <property type="gene ID" value="CHC_T00007807001"/>
</dbReference>
<evidence type="ECO:0008006" key="4">
    <source>
        <dbReference type="Google" id="ProtNLM"/>
    </source>
</evidence>
<dbReference type="EMBL" id="HG002348">
    <property type="protein sequence ID" value="CDF41296.1"/>
    <property type="molecule type" value="Genomic_DNA"/>
</dbReference>
<organism evidence="2 3">
    <name type="scientific">Chondrus crispus</name>
    <name type="common">Carrageen Irish moss</name>
    <name type="synonym">Polymorpha crispa</name>
    <dbReference type="NCBI Taxonomy" id="2769"/>
    <lineage>
        <taxon>Eukaryota</taxon>
        <taxon>Rhodophyta</taxon>
        <taxon>Florideophyceae</taxon>
        <taxon>Rhodymeniophycidae</taxon>
        <taxon>Gigartinales</taxon>
        <taxon>Gigartinaceae</taxon>
        <taxon>Chondrus</taxon>
    </lineage>
</organism>
<evidence type="ECO:0000313" key="2">
    <source>
        <dbReference type="EMBL" id="CDF41296.1"/>
    </source>
</evidence>
<sequence>MQQRFVSTLVHVLCLLSCGLSAVLVSRRMHGPILKPQLFVVPAGRIALESRHAEVALRDGSRVCRSHYPEGLSIRCDPAASVRWVKFYVNGVYARTEVTEPHYIAGTYSNGAVKAWRTHRRVVNVVCKFGRNTHVAARIKFRC</sequence>
<dbReference type="GeneID" id="17319309"/>
<feature type="signal peptide" evidence="1">
    <location>
        <begin position="1"/>
        <end position="21"/>
    </location>
</feature>
<evidence type="ECO:0000313" key="3">
    <source>
        <dbReference type="Proteomes" id="UP000012073"/>
    </source>
</evidence>
<reference evidence="3" key="1">
    <citation type="journal article" date="2013" name="Proc. Natl. Acad. Sci. U.S.A.">
        <title>Genome structure and metabolic features in the red seaweed Chondrus crispus shed light on evolution of the Archaeplastida.</title>
        <authorList>
            <person name="Collen J."/>
            <person name="Porcel B."/>
            <person name="Carre W."/>
            <person name="Ball S.G."/>
            <person name="Chaparro C."/>
            <person name="Tonon T."/>
            <person name="Barbeyron T."/>
            <person name="Michel G."/>
            <person name="Noel B."/>
            <person name="Valentin K."/>
            <person name="Elias M."/>
            <person name="Artiguenave F."/>
            <person name="Arun A."/>
            <person name="Aury J.M."/>
            <person name="Barbosa-Neto J.F."/>
            <person name="Bothwell J.H."/>
            <person name="Bouget F.Y."/>
            <person name="Brillet L."/>
            <person name="Cabello-Hurtado F."/>
            <person name="Capella-Gutierrez S."/>
            <person name="Charrier B."/>
            <person name="Cladiere L."/>
            <person name="Cock J.M."/>
            <person name="Coelho S.M."/>
            <person name="Colleoni C."/>
            <person name="Czjzek M."/>
            <person name="Da Silva C."/>
            <person name="Delage L."/>
            <person name="Denoeud F."/>
            <person name="Deschamps P."/>
            <person name="Dittami S.M."/>
            <person name="Gabaldon T."/>
            <person name="Gachon C.M."/>
            <person name="Groisillier A."/>
            <person name="Herve C."/>
            <person name="Jabbari K."/>
            <person name="Katinka M."/>
            <person name="Kloareg B."/>
            <person name="Kowalczyk N."/>
            <person name="Labadie K."/>
            <person name="Leblanc C."/>
            <person name="Lopez P.J."/>
            <person name="McLachlan D.H."/>
            <person name="Meslet-Cladiere L."/>
            <person name="Moustafa A."/>
            <person name="Nehr Z."/>
            <person name="Nyvall Collen P."/>
            <person name="Panaud O."/>
            <person name="Partensky F."/>
            <person name="Poulain J."/>
            <person name="Rensing S.A."/>
            <person name="Rousvoal S."/>
            <person name="Samson G."/>
            <person name="Symeonidi A."/>
            <person name="Weissenbach J."/>
            <person name="Zambounis A."/>
            <person name="Wincker P."/>
            <person name="Boyen C."/>
        </authorList>
    </citation>
    <scope>NUCLEOTIDE SEQUENCE [LARGE SCALE GENOMIC DNA]</scope>
    <source>
        <strain evidence="3">cv. Stackhouse</strain>
    </source>
</reference>
<evidence type="ECO:0000256" key="1">
    <source>
        <dbReference type="SAM" id="SignalP"/>
    </source>
</evidence>
<proteinExistence type="predicted"/>
<keyword evidence="3" id="KW-1185">Reference proteome</keyword>
<dbReference type="Proteomes" id="UP000012073">
    <property type="component" value="Unassembled WGS sequence"/>
</dbReference>
<gene>
    <name evidence="2" type="ORF">CHC_T00007807001</name>
</gene>
<dbReference type="RefSeq" id="XP_005711590.1">
    <property type="nucleotide sequence ID" value="XM_005711533.1"/>
</dbReference>
<dbReference type="AlphaFoldDB" id="R7QUY7"/>